<name>A0A916ZKS4_9SPHN</name>
<feature type="domain" description="Integrase catalytic" evidence="2">
    <location>
        <begin position="2"/>
        <end position="54"/>
    </location>
</feature>
<reference evidence="3" key="2">
    <citation type="submission" date="2020-09" db="EMBL/GenBank/DDBJ databases">
        <authorList>
            <person name="Sun Q."/>
            <person name="Zhou Y."/>
        </authorList>
    </citation>
    <scope>NUCLEOTIDE SEQUENCE</scope>
    <source>
        <strain evidence="3">CGMCC 1.15519</strain>
    </source>
</reference>
<organism evidence="3 4">
    <name type="scientific">Sandarakinorhabdus glacialis</name>
    <dbReference type="NCBI Taxonomy" id="1614636"/>
    <lineage>
        <taxon>Bacteria</taxon>
        <taxon>Pseudomonadati</taxon>
        <taxon>Pseudomonadota</taxon>
        <taxon>Alphaproteobacteria</taxon>
        <taxon>Sphingomonadales</taxon>
        <taxon>Sphingosinicellaceae</taxon>
        <taxon>Sandarakinorhabdus</taxon>
    </lineage>
</organism>
<evidence type="ECO:0000256" key="1">
    <source>
        <dbReference type="SAM" id="MobiDB-lite"/>
    </source>
</evidence>
<dbReference type="Pfam" id="PF13683">
    <property type="entry name" value="rve_3"/>
    <property type="match status" value="1"/>
</dbReference>
<dbReference type="GO" id="GO:0015074">
    <property type="term" value="P:DNA integration"/>
    <property type="evidence" value="ECO:0007669"/>
    <property type="project" value="InterPro"/>
</dbReference>
<proteinExistence type="predicted"/>
<gene>
    <name evidence="3" type="ORF">GCM10011529_05990</name>
</gene>
<dbReference type="EMBL" id="BMJM01000002">
    <property type="protein sequence ID" value="GGE02379.1"/>
    <property type="molecule type" value="Genomic_DNA"/>
</dbReference>
<reference evidence="3" key="1">
    <citation type="journal article" date="2014" name="Int. J. Syst. Evol. Microbiol.">
        <title>Complete genome sequence of Corynebacterium casei LMG S-19264T (=DSM 44701T), isolated from a smear-ripened cheese.</title>
        <authorList>
            <consortium name="US DOE Joint Genome Institute (JGI-PGF)"/>
            <person name="Walter F."/>
            <person name="Albersmeier A."/>
            <person name="Kalinowski J."/>
            <person name="Ruckert C."/>
        </authorList>
    </citation>
    <scope>NUCLEOTIDE SEQUENCE</scope>
    <source>
        <strain evidence="3">CGMCC 1.15519</strain>
    </source>
</reference>
<dbReference type="InterPro" id="IPR012337">
    <property type="entry name" value="RNaseH-like_sf"/>
</dbReference>
<protein>
    <recommendedName>
        <fullName evidence="2">Integrase catalytic domain-containing protein</fullName>
    </recommendedName>
</protein>
<dbReference type="PANTHER" id="PTHR47515">
    <property type="entry name" value="LOW CALCIUM RESPONSE LOCUS PROTEIN T"/>
    <property type="match status" value="1"/>
</dbReference>
<dbReference type="InterPro" id="IPR001584">
    <property type="entry name" value="Integrase_cat-core"/>
</dbReference>
<evidence type="ECO:0000259" key="2">
    <source>
        <dbReference type="Pfam" id="PF13683"/>
    </source>
</evidence>
<keyword evidence="4" id="KW-1185">Reference proteome</keyword>
<comment type="caution">
    <text evidence="3">The sequence shown here is derived from an EMBL/GenBank/DDBJ whole genome shotgun (WGS) entry which is preliminary data.</text>
</comment>
<evidence type="ECO:0000313" key="4">
    <source>
        <dbReference type="Proteomes" id="UP000635071"/>
    </source>
</evidence>
<feature type="region of interest" description="Disordered" evidence="1">
    <location>
        <begin position="46"/>
        <end position="71"/>
    </location>
</feature>
<dbReference type="Proteomes" id="UP000635071">
    <property type="component" value="Unassembled WGS sequence"/>
</dbReference>
<accession>A0A916ZKS4</accession>
<dbReference type="PANTHER" id="PTHR47515:SF1">
    <property type="entry name" value="BLR2054 PROTEIN"/>
    <property type="match status" value="1"/>
</dbReference>
<evidence type="ECO:0000313" key="3">
    <source>
        <dbReference type="EMBL" id="GGE02379.1"/>
    </source>
</evidence>
<feature type="compositionally biased region" description="Pro residues" evidence="1">
    <location>
        <begin position="53"/>
        <end position="65"/>
    </location>
</feature>
<dbReference type="SUPFAM" id="SSF53098">
    <property type="entry name" value="Ribonuclease H-like"/>
    <property type="match status" value="1"/>
</dbReference>
<dbReference type="AlphaFoldDB" id="A0A916ZKS4"/>
<sequence length="84" mass="9200">MGNGYNESFNGSLRDELLNGEIFYSLAEAKVLIEAWRRHYNTVRPHSSLGYRPPAPETVTPPLPPSGSASLHLPAAMAPEAIMH</sequence>